<dbReference type="GeneID" id="63853566"/>
<dbReference type="EMBL" id="ML976614">
    <property type="protein sequence ID" value="KAF1850246.1"/>
    <property type="molecule type" value="Genomic_DNA"/>
</dbReference>
<dbReference type="Proteomes" id="UP000800039">
    <property type="component" value="Unassembled WGS sequence"/>
</dbReference>
<reference evidence="2" key="1">
    <citation type="submission" date="2020-01" db="EMBL/GenBank/DDBJ databases">
        <authorList>
            <consortium name="DOE Joint Genome Institute"/>
            <person name="Haridas S."/>
            <person name="Albert R."/>
            <person name="Binder M."/>
            <person name="Bloem J."/>
            <person name="Labutti K."/>
            <person name="Salamov A."/>
            <person name="Andreopoulos B."/>
            <person name="Baker S.E."/>
            <person name="Barry K."/>
            <person name="Bills G."/>
            <person name="Bluhm B.H."/>
            <person name="Cannon C."/>
            <person name="Castanera R."/>
            <person name="Culley D.E."/>
            <person name="Daum C."/>
            <person name="Ezra D."/>
            <person name="Gonzalez J.B."/>
            <person name="Henrissat B."/>
            <person name="Kuo A."/>
            <person name="Liang C."/>
            <person name="Lipzen A."/>
            <person name="Lutzoni F."/>
            <person name="Magnuson J."/>
            <person name="Mondo S."/>
            <person name="Nolan M."/>
            <person name="Ohm R."/>
            <person name="Pangilinan J."/>
            <person name="Park H.-J."/>
            <person name="Ramirez L."/>
            <person name="Alfaro M."/>
            <person name="Sun H."/>
            <person name="Tritt A."/>
            <person name="Yoshinaga Y."/>
            <person name="Zwiers L.-H."/>
            <person name="Turgeon B.G."/>
            <person name="Goodwin S.B."/>
            <person name="Spatafora J.W."/>
            <person name="Crous P.W."/>
            <person name="Grigoriev I.V."/>
        </authorList>
    </citation>
    <scope>NUCLEOTIDE SEQUENCE</scope>
    <source>
        <strain evidence="2">CBS 394.84</strain>
    </source>
</reference>
<protein>
    <submittedName>
        <fullName evidence="2">Uncharacterized protein</fullName>
    </submittedName>
</protein>
<evidence type="ECO:0000313" key="3">
    <source>
        <dbReference type="Proteomes" id="UP000800039"/>
    </source>
</evidence>
<evidence type="ECO:0000313" key="2">
    <source>
        <dbReference type="EMBL" id="KAF1850246.1"/>
    </source>
</evidence>
<proteinExistence type="predicted"/>
<name>A0A9P4GRT6_9PLEO</name>
<sequence length="333" mass="34958">MLVSSESGVSRPGGNLGLKGATTSTAATTIDVSQPINNLAPGTTINVGGYVKSLLDAVSAGTVTFSLYFDDVLLDQLVSTPGTTKVYQMLSSPSAFVVTGGDSHTLKLRVEAAGFRGAIFAADDFYVIVASGPGDVPVCNPTPAPTRACFSAQSTNYVRNPGFDNDPVLDTAMAYWSVSQGSAYSTNSWVWDYAGRGGGNGFLGFTIAGDAGKVDSTQFLKQENINIPEGAIIDIRGYVNPRRASTVDKPLSLTLKFDNQVVQSYTPQTTGFTRIGTTFGSRSNTRVTIVGSGPHTLSLEVRTAGVENADIYYADDFEIKVVSGPGGLRLCPS</sequence>
<feature type="region of interest" description="Disordered" evidence="1">
    <location>
        <begin position="1"/>
        <end position="20"/>
    </location>
</feature>
<dbReference type="Gene3D" id="2.60.120.260">
    <property type="entry name" value="Galactose-binding domain-like"/>
    <property type="match status" value="1"/>
</dbReference>
<organism evidence="2 3">
    <name type="scientific">Cucurbitaria berberidis CBS 394.84</name>
    <dbReference type="NCBI Taxonomy" id="1168544"/>
    <lineage>
        <taxon>Eukaryota</taxon>
        <taxon>Fungi</taxon>
        <taxon>Dikarya</taxon>
        <taxon>Ascomycota</taxon>
        <taxon>Pezizomycotina</taxon>
        <taxon>Dothideomycetes</taxon>
        <taxon>Pleosporomycetidae</taxon>
        <taxon>Pleosporales</taxon>
        <taxon>Pleosporineae</taxon>
        <taxon>Cucurbitariaceae</taxon>
        <taxon>Cucurbitaria</taxon>
    </lineage>
</organism>
<comment type="caution">
    <text evidence="2">The sequence shown here is derived from an EMBL/GenBank/DDBJ whole genome shotgun (WGS) entry which is preliminary data.</text>
</comment>
<gene>
    <name evidence="2" type="ORF">K460DRAFT_400317</name>
</gene>
<dbReference type="AlphaFoldDB" id="A0A9P4GRT6"/>
<dbReference type="OrthoDB" id="3789703at2759"/>
<dbReference type="RefSeq" id="XP_040792809.1">
    <property type="nucleotide sequence ID" value="XM_040936316.1"/>
</dbReference>
<accession>A0A9P4GRT6</accession>
<evidence type="ECO:0000256" key="1">
    <source>
        <dbReference type="SAM" id="MobiDB-lite"/>
    </source>
</evidence>
<keyword evidence="3" id="KW-1185">Reference proteome</keyword>